<feature type="transmembrane region" description="Helical" evidence="1">
    <location>
        <begin position="16"/>
        <end position="36"/>
    </location>
</feature>
<keyword evidence="1" id="KW-0812">Transmembrane</keyword>
<gene>
    <name evidence="2" type="ORF">FHS59_000379</name>
</gene>
<proteinExistence type="predicted"/>
<name>A0A841MIR7_9BACT</name>
<evidence type="ECO:0000256" key="1">
    <source>
        <dbReference type="SAM" id="Phobius"/>
    </source>
</evidence>
<organism evidence="2 3">
    <name type="scientific">Algoriphagus iocasae</name>
    <dbReference type="NCBI Taxonomy" id="1836499"/>
    <lineage>
        <taxon>Bacteria</taxon>
        <taxon>Pseudomonadati</taxon>
        <taxon>Bacteroidota</taxon>
        <taxon>Cytophagia</taxon>
        <taxon>Cytophagales</taxon>
        <taxon>Cyclobacteriaceae</taxon>
        <taxon>Algoriphagus</taxon>
    </lineage>
</organism>
<keyword evidence="1" id="KW-1133">Transmembrane helix</keyword>
<evidence type="ECO:0000313" key="2">
    <source>
        <dbReference type="EMBL" id="MBB6324764.1"/>
    </source>
</evidence>
<dbReference type="Proteomes" id="UP000588604">
    <property type="component" value="Unassembled WGS sequence"/>
</dbReference>
<sequence>MVALSLIGEAKPDTKVLGFFHVLILINLVYIIFSLFR</sequence>
<accession>A0A841MIR7</accession>
<dbReference type="EMBL" id="JACIJO010000001">
    <property type="protein sequence ID" value="MBB6324764.1"/>
    <property type="molecule type" value="Genomic_DNA"/>
</dbReference>
<evidence type="ECO:0000313" key="3">
    <source>
        <dbReference type="Proteomes" id="UP000588604"/>
    </source>
</evidence>
<comment type="caution">
    <text evidence="2">The sequence shown here is derived from an EMBL/GenBank/DDBJ whole genome shotgun (WGS) entry which is preliminary data.</text>
</comment>
<dbReference type="AlphaFoldDB" id="A0A841MIR7"/>
<reference evidence="2 3" key="1">
    <citation type="submission" date="2020-08" db="EMBL/GenBank/DDBJ databases">
        <title>Genomic Encyclopedia of Type Strains, Phase IV (KMG-IV): sequencing the most valuable type-strain genomes for metagenomic binning, comparative biology and taxonomic classification.</title>
        <authorList>
            <person name="Goeker M."/>
        </authorList>
    </citation>
    <scope>NUCLEOTIDE SEQUENCE [LARGE SCALE GENOMIC DNA]</scope>
    <source>
        <strain evidence="2 3">DSM 102044</strain>
    </source>
</reference>
<keyword evidence="1" id="KW-0472">Membrane</keyword>
<keyword evidence="3" id="KW-1185">Reference proteome</keyword>
<protein>
    <submittedName>
        <fullName evidence="2">Uncharacterized protein</fullName>
    </submittedName>
</protein>